<dbReference type="GO" id="GO:0005975">
    <property type="term" value="P:carbohydrate metabolic process"/>
    <property type="evidence" value="ECO:0007669"/>
    <property type="project" value="InterPro"/>
</dbReference>
<dbReference type="EC" id="3.2.1.-" evidence="6"/>
<dbReference type="EMBL" id="FN649760">
    <property type="protein sequence ID" value="CBJ34194.1"/>
    <property type="molecule type" value="Genomic_DNA"/>
</dbReference>
<keyword evidence="6 7" id="KW-0326">Glycosidase</keyword>
<comment type="similarity">
    <text evidence="3 6">Belongs to the glycosyl hydrolase 47 family.</text>
</comment>
<dbReference type="InterPro" id="IPR050749">
    <property type="entry name" value="Glycosyl_Hydrolase_47"/>
</dbReference>
<evidence type="ECO:0000256" key="6">
    <source>
        <dbReference type="RuleBase" id="RU361193"/>
    </source>
</evidence>
<evidence type="ECO:0000256" key="1">
    <source>
        <dbReference type="ARBA" id="ARBA00001913"/>
    </source>
</evidence>
<evidence type="ECO:0000256" key="5">
    <source>
        <dbReference type="ARBA" id="ARBA00023157"/>
    </source>
</evidence>
<dbReference type="STRING" id="2880.D7FJU5"/>
<dbReference type="InParanoid" id="D7FJU5"/>
<dbReference type="InterPro" id="IPR012341">
    <property type="entry name" value="6hp_glycosidase-like_sf"/>
</dbReference>
<evidence type="ECO:0000256" key="2">
    <source>
        <dbReference type="ARBA" id="ARBA00004922"/>
    </source>
</evidence>
<dbReference type="GO" id="GO:0004571">
    <property type="term" value="F:mannosyl-oligosaccharide 1,2-alpha-mannosidase activity"/>
    <property type="evidence" value="ECO:0007669"/>
    <property type="project" value="InterPro"/>
</dbReference>
<gene>
    <name evidence="7" type="primary">MAN1C1</name>
    <name evidence="7" type="ORF">Esi_1379_0001</name>
</gene>
<dbReference type="GO" id="GO:0000139">
    <property type="term" value="C:Golgi membrane"/>
    <property type="evidence" value="ECO:0007669"/>
    <property type="project" value="TreeGrafter"/>
</dbReference>
<evidence type="ECO:0000256" key="4">
    <source>
        <dbReference type="ARBA" id="ARBA00022801"/>
    </source>
</evidence>
<dbReference type="InterPro" id="IPR036026">
    <property type="entry name" value="Seven-hairpin_glycosidases"/>
</dbReference>
<evidence type="ECO:0000256" key="3">
    <source>
        <dbReference type="ARBA" id="ARBA00007658"/>
    </source>
</evidence>
<evidence type="ECO:0000313" key="7">
    <source>
        <dbReference type="EMBL" id="CBJ34194.1"/>
    </source>
</evidence>
<dbReference type="GO" id="GO:0005783">
    <property type="term" value="C:endoplasmic reticulum"/>
    <property type="evidence" value="ECO:0007669"/>
    <property type="project" value="TreeGrafter"/>
</dbReference>
<keyword evidence="8" id="KW-1185">Reference proteome</keyword>
<dbReference type="Gene3D" id="1.50.10.10">
    <property type="match status" value="1"/>
</dbReference>
<protein>
    <recommendedName>
        <fullName evidence="6">alpha-1,2-Mannosidase</fullName>
        <ecNumber evidence="6">3.2.1.-</ecNumber>
    </recommendedName>
</protein>
<organism evidence="7 8">
    <name type="scientific">Ectocarpus siliculosus</name>
    <name type="common">Brown alga</name>
    <name type="synonym">Conferva siliculosa</name>
    <dbReference type="NCBI Taxonomy" id="2880"/>
    <lineage>
        <taxon>Eukaryota</taxon>
        <taxon>Sar</taxon>
        <taxon>Stramenopiles</taxon>
        <taxon>Ochrophyta</taxon>
        <taxon>PX clade</taxon>
        <taxon>Phaeophyceae</taxon>
        <taxon>Ectocarpales</taxon>
        <taxon>Ectocarpaceae</taxon>
        <taxon>Ectocarpus</taxon>
    </lineage>
</organism>
<dbReference type="PANTHER" id="PTHR11742">
    <property type="entry name" value="MANNOSYL-OLIGOSACCHARIDE ALPHA-1,2-MANNOSIDASE-RELATED"/>
    <property type="match status" value="1"/>
</dbReference>
<dbReference type="SUPFAM" id="SSF48225">
    <property type="entry name" value="Seven-hairpin glycosidases"/>
    <property type="match status" value="1"/>
</dbReference>
<dbReference type="Proteomes" id="UP000002630">
    <property type="component" value="Unassembled WGS sequence"/>
</dbReference>
<accession>D7FJU5</accession>
<keyword evidence="4 6" id="KW-0378">Hydrolase</keyword>
<keyword evidence="5" id="KW-1015">Disulfide bond</keyword>
<comment type="pathway">
    <text evidence="2">Protein modification; protein glycosylation.</text>
</comment>
<dbReference type="InterPro" id="IPR001382">
    <property type="entry name" value="Glyco_hydro_47"/>
</dbReference>
<name>D7FJU5_ECTSI</name>
<comment type="cofactor">
    <cofactor evidence="1">
        <name>Ca(2+)</name>
        <dbReference type="ChEBI" id="CHEBI:29108"/>
    </cofactor>
</comment>
<dbReference type="OrthoDB" id="8118055at2759"/>
<dbReference type="GO" id="GO:0005509">
    <property type="term" value="F:calcium ion binding"/>
    <property type="evidence" value="ECO:0007669"/>
    <property type="project" value="InterPro"/>
</dbReference>
<reference evidence="7 8" key="1">
    <citation type="journal article" date="2010" name="Nature">
        <title>The Ectocarpus genome and the independent evolution of multicellularity in brown algae.</title>
        <authorList>
            <person name="Cock J.M."/>
            <person name="Sterck L."/>
            <person name="Rouze P."/>
            <person name="Scornet D."/>
            <person name="Allen A.E."/>
            <person name="Amoutzias G."/>
            <person name="Anthouard V."/>
            <person name="Artiguenave F."/>
            <person name="Aury J.M."/>
            <person name="Badger J.H."/>
            <person name="Beszteri B."/>
            <person name="Billiau K."/>
            <person name="Bonnet E."/>
            <person name="Bothwell J.H."/>
            <person name="Bowler C."/>
            <person name="Boyen C."/>
            <person name="Brownlee C."/>
            <person name="Carrano C.J."/>
            <person name="Charrier B."/>
            <person name="Cho G.Y."/>
            <person name="Coelho S.M."/>
            <person name="Collen J."/>
            <person name="Corre E."/>
            <person name="Da Silva C."/>
            <person name="Delage L."/>
            <person name="Delaroque N."/>
            <person name="Dittami S.M."/>
            <person name="Doulbeau S."/>
            <person name="Elias M."/>
            <person name="Farnham G."/>
            <person name="Gachon C.M."/>
            <person name="Gschloessl B."/>
            <person name="Heesch S."/>
            <person name="Jabbari K."/>
            <person name="Jubin C."/>
            <person name="Kawai H."/>
            <person name="Kimura K."/>
            <person name="Kloareg B."/>
            <person name="Kupper F.C."/>
            <person name="Lang D."/>
            <person name="Le Bail A."/>
            <person name="Leblanc C."/>
            <person name="Lerouge P."/>
            <person name="Lohr M."/>
            <person name="Lopez P.J."/>
            <person name="Martens C."/>
            <person name="Maumus F."/>
            <person name="Michel G."/>
            <person name="Miranda-Saavedra D."/>
            <person name="Morales J."/>
            <person name="Moreau H."/>
            <person name="Motomura T."/>
            <person name="Nagasato C."/>
            <person name="Napoli C.A."/>
            <person name="Nelson D.R."/>
            <person name="Nyvall-Collen P."/>
            <person name="Peters A.F."/>
            <person name="Pommier C."/>
            <person name="Potin P."/>
            <person name="Poulain J."/>
            <person name="Quesneville H."/>
            <person name="Read B."/>
            <person name="Rensing S.A."/>
            <person name="Ritter A."/>
            <person name="Rousvoal S."/>
            <person name="Samanta M."/>
            <person name="Samson G."/>
            <person name="Schroeder D.C."/>
            <person name="Segurens B."/>
            <person name="Strittmatter M."/>
            <person name="Tonon T."/>
            <person name="Tregear J.W."/>
            <person name="Valentin K."/>
            <person name="von Dassow P."/>
            <person name="Yamagishi T."/>
            <person name="Van de Peer Y."/>
            <person name="Wincker P."/>
        </authorList>
    </citation>
    <scope>NUCLEOTIDE SEQUENCE [LARGE SCALE GENOMIC DNA]</scope>
    <source>
        <strain evidence="8">Ec32 / CCAP1310/4</strain>
    </source>
</reference>
<proteinExistence type="inferred from homology"/>
<dbReference type="PANTHER" id="PTHR11742:SF6">
    <property type="entry name" value="MANNOSYL-OLIGOSACCHARIDE ALPHA-1,2-MANNOSIDASE IA-RELATED"/>
    <property type="match status" value="1"/>
</dbReference>
<dbReference type="Pfam" id="PF01532">
    <property type="entry name" value="Glyco_hydro_47"/>
    <property type="match status" value="1"/>
</dbReference>
<sequence>MRKDHAEFDVNLSNGKTGGGSYSVLSELGTLQLEFRYLSHEVGDEKYARTAMRAFDFLAGRTVPHGLYPIRINPNTGKFTSSQVTFGALGDSFYEYLLKVWMQGGRREESYRRMYEDAMDGVAELLVQKARGLTYLSEWNGTRRQHRMDHLACFLAGNLALGAMTSHDSRRAARDLRTGKASVL</sequence>
<dbReference type="AlphaFoldDB" id="D7FJU5"/>
<dbReference type="PRINTS" id="PR00747">
    <property type="entry name" value="GLYHDRLASE47"/>
</dbReference>
<evidence type="ECO:0000313" key="8">
    <source>
        <dbReference type="Proteomes" id="UP000002630"/>
    </source>
</evidence>